<dbReference type="EMBL" id="NPDV01000023">
    <property type="protein sequence ID" value="PJZ51496.1"/>
    <property type="molecule type" value="Genomic_DNA"/>
</dbReference>
<evidence type="ECO:0000259" key="4">
    <source>
        <dbReference type="Pfam" id="PF01555"/>
    </source>
</evidence>
<dbReference type="InterPro" id="IPR029063">
    <property type="entry name" value="SAM-dependent_MTases_sf"/>
</dbReference>
<dbReference type="InterPro" id="IPR002941">
    <property type="entry name" value="DNA_methylase_N4/N6"/>
</dbReference>
<reference evidence="7 8" key="1">
    <citation type="submission" date="2017-07" db="EMBL/GenBank/DDBJ databases">
        <title>Leptospira spp. isolated from tropical soils.</title>
        <authorList>
            <person name="Thibeaux R."/>
            <person name="Iraola G."/>
            <person name="Ferres I."/>
            <person name="Bierque E."/>
            <person name="Girault D."/>
            <person name="Soupe-Gilbert M.-E."/>
            <person name="Picardeau M."/>
            <person name="Goarant C."/>
        </authorList>
    </citation>
    <scope>NUCLEOTIDE SEQUENCE [LARGE SCALE GENOMIC DNA]</scope>
    <source>
        <strain evidence="5 8">FH2-B-C1</strain>
        <strain evidence="6 7">FH2-B-D1</strain>
    </source>
</reference>
<protein>
    <recommendedName>
        <fullName evidence="3">Methyltransferase</fullName>
        <ecNumber evidence="3">2.1.1.-</ecNumber>
    </recommendedName>
</protein>
<keyword evidence="1 5" id="KW-0489">Methyltransferase</keyword>
<name>A0A2M9YJ19_9LEPT</name>
<dbReference type="Proteomes" id="UP000232188">
    <property type="component" value="Unassembled WGS sequence"/>
</dbReference>
<dbReference type="EMBL" id="NPDU01000029">
    <property type="protein sequence ID" value="PJZ61596.1"/>
    <property type="molecule type" value="Genomic_DNA"/>
</dbReference>
<dbReference type="Gene3D" id="3.40.50.150">
    <property type="entry name" value="Vaccinia Virus protein VP39"/>
    <property type="match status" value="1"/>
</dbReference>
<dbReference type="EC" id="2.1.1.-" evidence="3"/>
<evidence type="ECO:0000313" key="7">
    <source>
        <dbReference type="Proteomes" id="UP000232149"/>
    </source>
</evidence>
<dbReference type="RefSeq" id="WP_100787455.1">
    <property type="nucleotide sequence ID" value="NZ_NPDU01000029.1"/>
</dbReference>
<dbReference type="Proteomes" id="UP000232149">
    <property type="component" value="Unassembled WGS sequence"/>
</dbReference>
<evidence type="ECO:0000256" key="2">
    <source>
        <dbReference type="ARBA" id="ARBA00022679"/>
    </source>
</evidence>
<dbReference type="GO" id="GO:0003677">
    <property type="term" value="F:DNA binding"/>
    <property type="evidence" value="ECO:0007669"/>
    <property type="project" value="InterPro"/>
</dbReference>
<dbReference type="GO" id="GO:0008170">
    <property type="term" value="F:N-methyltransferase activity"/>
    <property type="evidence" value="ECO:0007669"/>
    <property type="project" value="InterPro"/>
</dbReference>
<dbReference type="SUPFAM" id="SSF53335">
    <property type="entry name" value="S-adenosyl-L-methionine-dependent methyltransferases"/>
    <property type="match status" value="1"/>
</dbReference>
<accession>A0A2M9YJ19</accession>
<evidence type="ECO:0000313" key="6">
    <source>
        <dbReference type="EMBL" id="PJZ61596.1"/>
    </source>
</evidence>
<comment type="similarity">
    <text evidence="3">Belongs to the N(4)/N(6)-methyltransferase family.</text>
</comment>
<feature type="domain" description="DNA methylase N-4/N-6" evidence="4">
    <location>
        <begin position="27"/>
        <end position="326"/>
    </location>
</feature>
<evidence type="ECO:0000256" key="1">
    <source>
        <dbReference type="ARBA" id="ARBA00022603"/>
    </source>
</evidence>
<dbReference type="InterPro" id="IPR001091">
    <property type="entry name" value="RM_Methyltransferase"/>
</dbReference>
<evidence type="ECO:0000313" key="8">
    <source>
        <dbReference type="Proteomes" id="UP000232188"/>
    </source>
</evidence>
<dbReference type="PRINTS" id="PR00508">
    <property type="entry name" value="S21N4MTFRASE"/>
</dbReference>
<keyword evidence="2 5" id="KW-0808">Transferase</keyword>
<gene>
    <name evidence="6" type="ORF">CH376_12475</name>
    <name evidence="5" type="ORF">CH380_19610</name>
</gene>
<dbReference type="GO" id="GO:0032259">
    <property type="term" value="P:methylation"/>
    <property type="evidence" value="ECO:0007669"/>
    <property type="project" value="UniProtKB-KW"/>
</dbReference>
<sequence length="334" mass="38216">MEENLRNKIFIGDALERLRTFPSDYFHTVISSPPYFRLRDYGHPGQIGLEDAPKDYIKRIVEVFREVRRVMHPEGTAWVNIGDSYNTGERKEKEKKREVSKHKSLLQTATRVCGLKKKDLIGIPWKVAFALQEDGWILRQDIIWSKPNPMPSAVKDRCTTSHEYIFLLTKSPKYYYDSDAISEPAVSLMPGHPSFRPHLLESSNQTRTESQSKRGKTFQVIKEKRNKRSVWTVPTAPSKTSHTATFPRELISLCIQAGTSKIGACRICGMQYRKKMVSECDHPYDPVPPRVFDPFFGSGTTGVVSLDLGCEYTGIEIVPKFAEEAERRIGLRLF</sequence>
<comment type="caution">
    <text evidence="5">The sequence shown here is derived from an EMBL/GenBank/DDBJ whole genome shotgun (WGS) entry which is preliminary data.</text>
</comment>
<organism evidence="5 8">
    <name type="scientific">Leptospira adleri</name>
    <dbReference type="NCBI Taxonomy" id="2023186"/>
    <lineage>
        <taxon>Bacteria</taxon>
        <taxon>Pseudomonadati</taxon>
        <taxon>Spirochaetota</taxon>
        <taxon>Spirochaetia</taxon>
        <taxon>Leptospirales</taxon>
        <taxon>Leptospiraceae</taxon>
        <taxon>Leptospira</taxon>
    </lineage>
</organism>
<dbReference type="Pfam" id="PF01555">
    <property type="entry name" value="N6_N4_Mtase"/>
    <property type="match status" value="1"/>
</dbReference>
<keyword evidence="7" id="KW-1185">Reference proteome</keyword>
<proteinExistence type="inferred from homology"/>
<evidence type="ECO:0000313" key="5">
    <source>
        <dbReference type="EMBL" id="PJZ51496.1"/>
    </source>
</evidence>
<dbReference type="AlphaFoldDB" id="A0A2M9YJ19"/>
<evidence type="ECO:0000256" key="3">
    <source>
        <dbReference type="RuleBase" id="RU362026"/>
    </source>
</evidence>